<evidence type="ECO:0000256" key="6">
    <source>
        <dbReference type="ARBA" id="ARBA00022490"/>
    </source>
</evidence>
<comment type="subunit">
    <text evidence="5">Homodimer.</text>
</comment>
<evidence type="ECO:0000256" key="2">
    <source>
        <dbReference type="ARBA" id="ARBA00004123"/>
    </source>
</evidence>
<keyword evidence="7 13" id="KW-0349">Heme</keyword>
<evidence type="ECO:0000256" key="3">
    <source>
        <dbReference type="ARBA" id="ARBA00004496"/>
    </source>
</evidence>
<dbReference type="InterPro" id="IPR019824">
    <property type="entry name" value="Leghaemoglobin_Fe_BS"/>
</dbReference>
<name>A0A9Q1QSN3_9CARY</name>
<evidence type="ECO:0000256" key="12">
    <source>
        <dbReference type="ARBA" id="ARBA00048118"/>
    </source>
</evidence>
<protein>
    <recommendedName>
        <fullName evidence="14">Globin domain-containing protein</fullName>
    </recommendedName>
</protein>
<dbReference type="Gene3D" id="1.10.490.10">
    <property type="entry name" value="Globins"/>
    <property type="match status" value="2"/>
</dbReference>
<dbReference type="SUPFAM" id="SSF46458">
    <property type="entry name" value="Globin-like"/>
    <property type="match status" value="2"/>
</dbReference>
<keyword evidence="6" id="KW-0963">Cytoplasm</keyword>
<dbReference type="CDD" id="cd14784">
    <property type="entry name" value="class1_nsHb-like"/>
    <property type="match status" value="1"/>
</dbReference>
<dbReference type="GO" id="GO:0020037">
    <property type="term" value="F:heme binding"/>
    <property type="evidence" value="ECO:0007669"/>
    <property type="project" value="InterPro"/>
</dbReference>
<comment type="cofactor">
    <cofactor evidence="1">
        <name>heme b</name>
        <dbReference type="ChEBI" id="CHEBI:60344"/>
    </cofactor>
</comment>
<dbReference type="GO" id="GO:0046872">
    <property type="term" value="F:metal ion binding"/>
    <property type="evidence" value="ECO:0007669"/>
    <property type="project" value="UniProtKB-KW"/>
</dbReference>
<keyword evidence="16" id="KW-1185">Reference proteome</keyword>
<keyword evidence="11" id="KW-0539">Nucleus</keyword>
<dbReference type="InterPro" id="IPR012292">
    <property type="entry name" value="Globin/Proto"/>
</dbReference>
<keyword evidence="8 13" id="KW-0479">Metal-binding</keyword>
<dbReference type="AlphaFoldDB" id="A0A9Q1QSN3"/>
<evidence type="ECO:0000256" key="1">
    <source>
        <dbReference type="ARBA" id="ARBA00001970"/>
    </source>
</evidence>
<dbReference type="OrthoDB" id="436496at2759"/>
<reference evidence="15" key="1">
    <citation type="submission" date="2022-04" db="EMBL/GenBank/DDBJ databases">
        <title>Carnegiea gigantea Genome sequencing and assembly v2.</title>
        <authorList>
            <person name="Copetti D."/>
            <person name="Sanderson M.J."/>
            <person name="Burquez A."/>
            <person name="Wojciechowski M.F."/>
        </authorList>
    </citation>
    <scope>NUCLEOTIDE SEQUENCE</scope>
    <source>
        <strain evidence="15">SGP5-SGP5p</strain>
        <tissue evidence="15">Aerial part</tissue>
    </source>
</reference>
<sequence>MEAGSIRTTVSQKVARSGNFALQKNSSLPFLRLNNNFNQLSWIKRQVSASQGLFCQNPRLNSSVSKRINGGLVVKAFTEEHEALVVKSWNVMKKNASELGLKFFLRVFEIAPTAKKLFSFLRDSDDVPLNRNPKLKAHALTVFSMTCESAVNLRKAGKATVKDSNLKDMGETHFKYGVVDEHFEVVRFALLETIKEAVPEIWSEEMKEAWKEAYDQLVAAIKEQMKPPAQLTVGGRDTAMGENIRIPQSGFSERISGGLAVKAFTEEQEALVVRSWNAMKKDAPELGLKCFFRAIEIIPTAQKMFSFLRDPGVPPEKNPKLRAHASTVFSIICESAVNLRKAGKVTVKDSNLKHLGEVHFKYGAIDEHFEVLRFKLLETIRDAVPEMWSPEMKEAWKEAYDQLAAAIKEQMKPPTQVPQ</sequence>
<evidence type="ECO:0000313" key="16">
    <source>
        <dbReference type="Proteomes" id="UP001153076"/>
    </source>
</evidence>
<comment type="catalytic activity">
    <reaction evidence="12">
        <text>Fe(III)-heme b-[protein] + nitric oxide + H2O = Fe(II)-heme b-[protein] + nitrite + 2 H(+)</text>
        <dbReference type="Rhea" id="RHEA:77711"/>
        <dbReference type="Rhea" id="RHEA-COMP:18975"/>
        <dbReference type="Rhea" id="RHEA-COMP:18976"/>
        <dbReference type="ChEBI" id="CHEBI:15377"/>
        <dbReference type="ChEBI" id="CHEBI:15378"/>
        <dbReference type="ChEBI" id="CHEBI:16301"/>
        <dbReference type="ChEBI" id="CHEBI:16480"/>
        <dbReference type="ChEBI" id="CHEBI:55376"/>
        <dbReference type="ChEBI" id="CHEBI:60344"/>
    </reaction>
    <physiologicalReaction direction="right-to-left" evidence="12">
        <dbReference type="Rhea" id="RHEA:77713"/>
    </physiologicalReaction>
</comment>
<feature type="domain" description="Globin" evidence="14">
    <location>
        <begin position="263"/>
        <end position="412"/>
    </location>
</feature>
<keyword evidence="10 13" id="KW-0408">Iron</keyword>
<evidence type="ECO:0000256" key="9">
    <source>
        <dbReference type="ARBA" id="ARBA00023002"/>
    </source>
</evidence>
<dbReference type="Pfam" id="PF00042">
    <property type="entry name" value="Globin"/>
    <property type="match status" value="2"/>
</dbReference>
<proteinExistence type="inferred from homology"/>
<dbReference type="EMBL" id="JAKOGI010000012">
    <property type="protein sequence ID" value="KAJ8450855.1"/>
    <property type="molecule type" value="Genomic_DNA"/>
</dbReference>
<dbReference type="GO" id="GO:0016491">
    <property type="term" value="F:oxidoreductase activity"/>
    <property type="evidence" value="ECO:0007669"/>
    <property type="project" value="UniProtKB-KW"/>
</dbReference>
<dbReference type="InterPro" id="IPR000971">
    <property type="entry name" value="Globin"/>
</dbReference>
<evidence type="ECO:0000256" key="7">
    <source>
        <dbReference type="ARBA" id="ARBA00022617"/>
    </source>
</evidence>
<dbReference type="PANTHER" id="PTHR22924:SF98">
    <property type="entry name" value="NON-SYMBIOTIC HEMOGLOBIN 3"/>
    <property type="match status" value="1"/>
</dbReference>
<comment type="similarity">
    <text evidence="4 13">Belongs to the plant globin family.</text>
</comment>
<dbReference type="InterPro" id="IPR001032">
    <property type="entry name" value="Leghaemoglobin-like"/>
</dbReference>
<evidence type="ECO:0000256" key="5">
    <source>
        <dbReference type="ARBA" id="ARBA00011738"/>
    </source>
</evidence>
<evidence type="ECO:0000256" key="13">
    <source>
        <dbReference type="RuleBase" id="RU000625"/>
    </source>
</evidence>
<dbReference type="InterPro" id="IPR009050">
    <property type="entry name" value="Globin-like_sf"/>
</dbReference>
<dbReference type="GO" id="GO:0019825">
    <property type="term" value="F:oxygen binding"/>
    <property type="evidence" value="ECO:0007669"/>
    <property type="project" value="InterPro"/>
</dbReference>
<evidence type="ECO:0000256" key="8">
    <source>
        <dbReference type="ARBA" id="ARBA00022723"/>
    </source>
</evidence>
<evidence type="ECO:0000313" key="15">
    <source>
        <dbReference type="EMBL" id="KAJ8450855.1"/>
    </source>
</evidence>
<comment type="caution">
    <text evidence="15">The sequence shown here is derived from an EMBL/GenBank/DDBJ whole genome shotgun (WGS) entry which is preliminary data.</text>
</comment>
<dbReference type="PRINTS" id="PR00188">
    <property type="entry name" value="PLANTGLOBIN"/>
</dbReference>
<organism evidence="15 16">
    <name type="scientific">Carnegiea gigantea</name>
    <dbReference type="NCBI Taxonomy" id="171969"/>
    <lineage>
        <taxon>Eukaryota</taxon>
        <taxon>Viridiplantae</taxon>
        <taxon>Streptophyta</taxon>
        <taxon>Embryophyta</taxon>
        <taxon>Tracheophyta</taxon>
        <taxon>Spermatophyta</taxon>
        <taxon>Magnoliopsida</taxon>
        <taxon>eudicotyledons</taxon>
        <taxon>Gunneridae</taxon>
        <taxon>Pentapetalae</taxon>
        <taxon>Caryophyllales</taxon>
        <taxon>Cactineae</taxon>
        <taxon>Cactaceae</taxon>
        <taxon>Cactoideae</taxon>
        <taxon>Echinocereeae</taxon>
        <taxon>Carnegiea</taxon>
    </lineage>
</organism>
<dbReference type="PANTHER" id="PTHR22924">
    <property type="entry name" value="LEGHEMOGLOBIN-RELATED"/>
    <property type="match status" value="1"/>
</dbReference>
<evidence type="ECO:0000256" key="11">
    <source>
        <dbReference type="ARBA" id="ARBA00023242"/>
    </source>
</evidence>
<dbReference type="GO" id="GO:0005634">
    <property type="term" value="C:nucleus"/>
    <property type="evidence" value="ECO:0007669"/>
    <property type="project" value="UniProtKB-SubCell"/>
</dbReference>
<dbReference type="Proteomes" id="UP001153076">
    <property type="component" value="Unassembled WGS sequence"/>
</dbReference>
<dbReference type="PROSITE" id="PS01033">
    <property type="entry name" value="GLOBIN"/>
    <property type="match status" value="2"/>
</dbReference>
<gene>
    <name evidence="15" type="ORF">Cgig2_032480</name>
</gene>
<evidence type="ECO:0000259" key="14">
    <source>
        <dbReference type="PROSITE" id="PS01033"/>
    </source>
</evidence>
<dbReference type="GO" id="GO:0005737">
    <property type="term" value="C:cytoplasm"/>
    <property type="evidence" value="ECO:0007669"/>
    <property type="project" value="UniProtKB-SubCell"/>
</dbReference>
<keyword evidence="9" id="KW-0560">Oxidoreductase</keyword>
<evidence type="ECO:0000256" key="10">
    <source>
        <dbReference type="ARBA" id="ARBA00023004"/>
    </source>
</evidence>
<accession>A0A9Q1QSN3</accession>
<evidence type="ECO:0000256" key="4">
    <source>
        <dbReference type="ARBA" id="ARBA00007609"/>
    </source>
</evidence>
<comment type="subcellular location">
    <subcellularLocation>
        <location evidence="3">Cytoplasm</location>
    </subcellularLocation>
    <subcellularLocation>
        <location evidence="2">Nucleus</location>
    </subcellularLocation>
</comment>
<feature type="domain" description="Globin" evidence="14">
    <location>
        <begin position="76"/>
        <end position="226"/>
    </location>
</feature>
<dbReference type="PROSITE" id="PS00208">
    <property type="entry name" value="PLANT_GLOBIN"/>
    <property type="match status" value="2"/>
</dbReference>